<comment type="caution">
    <text evidence="2">The sequence shown here is derived from an EMBL/GenBank/DDBJ whole genome shotgun (WGS) entry which is preliminary data.</text>
</comment>
<keyword evidence="3" id="KW-1185">Reference proteome</keyword>
<sequence length="106" mass="11350">MLDLLKWLGERINDSLGKLKEIDGSEIVKVGCQWGVNAALCLQQCRQQTGCLTPHASVSALSGPTPEPSPDEPCHCPNPGPSSDLPVHYTHSRASFSSPSIPMLTI</sequence>
<dbReference type="Proteomes" id="UP001221898">
    <property type="component" value="Unassembled WGS sequence"/>
</dbReference>
<proteinExistence type="predicted"/>
<dbReference type="AlphaFoldDB" id="A0AAD7VX40"/>
<reference evidence="2" key="1">
    <citation type="journal article" date="2023" name="Science">
        <title>Genome structures resolve the early diversification of teleost fishes.</title>
        <authorList>
            <person name="Parey E."/>
            <person name="Louis A."/>
            <person name="Montfort J."/>
            <person name="Bouchez O."/>
            <person name="Roques C."/>
            <person name="Iampietro C."/>
            <person name="Lluch J."/>
            <person name="Castinel A."/>
            <person name="Donnadieu C."/>
            <person name="Desvignes T."/>
            <person name="Floi Bucao C."/>
            <person name="Jouanno E."/>
            <person name="Wen M."/>
            <person name="Mejri S."/>
            <person name="Dirks R."/>
            <person name="Jansen H."/>
            <person name="Henkel C."/>
            <person name="Chen W.J."/>
            <person name="Zahm M."/>
            <person name="Cabau C."/>
            <person name="Klopp C."/>
            <person name="Thompson A.W."/>
            <person name="Robinson-Rechavi M."/>
            <person name="Braasch I."/>
            <person name="Lecointre G."/>
            <person name="Bobe J."/>
            <person name="Postlethwait J.H."/>
            <person name="Berthelot C."/>
            <person name="Roest Crollius H."/>
            <person name="Guiguen Y."/>
        </authorList>
    </citation>
    <scope>NUCLEOTIDE SEQUENCE</scope>
    <source>
        <strain evidence="2">NC1722</strain>
    </source>
</reference>
<gene>
    <name evidence="2" type="ORF">AAFF_G00169170</name>
</gene>
<protein>
    <submittedName>
        <fullName evidence="2">Uncharacterized protein</fullName>
    </submittedName>
</protein>
<name>A0AAD7VX40_9TELE</name>
<dbReference type="EMBL" id="JAINUG010002262">
    <property type="protein sequence ID" value="KAJ8350981.1"/>
    <property type="molecule type" value="Genomic_DNA"/>
</dbReference>
<organism evidence="2 3">
    <name type="scientific">Aldrovandia affinis</name>
    <dbReference type="NCBI Taxonomy" id="143900"/>
    <lineage>
        <taxon>Eukaryota</taxon>
        <taxon>Metazoa</taxon>
        <taxon>Chordata</taxon>
        <taxon>Craniata</taxon>
        <taxon>Vertebrata</taxon>
        <taxon>Euteleostomi</taxon>
        <taxon>Actinopterygii</taxon>
        <taxon>Neopterygii</taxon>
        <taxon>Teleostei</taxon>
        <taxon>Notacanthiformes</taxon>
        <taxon>Halosauridae</taxon>
        <taxon>Aldrovandia</taxon>
    </lineage>
</organism>
<feature type="region of interest" description="Disordered" evidence="1">
    <location>
        <begin position="56"/>
        <end position="106"/>
    </location>
</feature>
<evidence type="ECO:0000256" key="1">
    <source>
        <dbReference type="SAM" id="MobiDB-lite"/>
    </source>
</evidence>
<evidence type="ECO:0000313" key="3">
    <source>
        <dbReference type="Proteomes" id="UP001221898"/>
    </source>
</evidence>
<evidence type="ECO:0000313" key="2">
    <source>
        <dbReference type="EMBL" id="KAJ8350981.1"/>
    </source>
</evidence>
<accession>A0AAD7VX40</accession>